<evidence type="ECO:0000313" key="2">
    <source>
        <dbReference type="Proteomes" id="UP000254571"/>
    </source>
</evidence>
<accession>A0A7H4PB14</accession>
<dbReference type="EMBL" id="UGMX01000002">
    <property type="protein sequence ID" value="STW09629.1"/>
    <property type="molecule type" value="Genomic_DNA"/>
</dbReference>
<dbReference type="AlphaFoldDB" id="A0A7H4PB14"/>
<evidence type="ECO:0000313" key="1">
    <source>
        <dbReference type="EMBL" id="STW09629.1"/>
    </source>
</evidence>
<gene>
    <name evidence="1" type="ORF">NCTC9149_06128</name>
</gene>
<comment type="caution">
    <text evidence="1">The sequence shown here is derived from an EMBL/GenBank/DDBJ whole genome shotgun (WGS) entry which is preliminary data.</text>
</comment>
<dbReference type="Proteomes" id="UP000254571">
    <property type="component" value="Unassembled WGS sequence"/>
</dbReference>
<name>A0A7H4PB14_9ENTR</name>
<protein>
    <submittedName>
        <fullName evidence="1">C-compound and carbohydrate metabolism</fullName>
    </submittedName>
</protein>
<organism evidence="1 2">
    <name type="scientific">Klebsiella grimontii</name>
    <dbReference type="NCBI Taxonomy" id="2058152"/>
    <lineage>
        <taxon>Bacteria</taxon>
        <taxon>Pseudomonadati</taxon>
        <taxon>Pseudomonadota</taxon>
        <taxon>Gammaproteobacteria</taxon>
        <taxon>Enterobacterales</taxon>
        <taxon>Enterobacteriaceae</taxon>
        <taxon>Klebsiella/Raoultella group</taxon>
        <taxon>Klebsiella</taxon>
    </lineage>
</organism>
<proteinExistence type="predicted"/>
<sequence length="43" mass="4602">MLNLTLPAEAGLITPQPGEVLMVTNADLREPAKRHLLAHAEAV</sequence>
<reference evidence="1 2" key="1">
    <citation type="submission" date="2018-06" db="EMBL/GenBank/DDBJ databases">
        <authorList>
            <consortium name="Pathogen Informatics"/>
            <person name="Doyle S."/>
        </authorList>
    </citation>
    <scope>NUCLEOTIDE SEQUENCE [LARGE SCALE GENOMIC DNA]</scope>
    <source>
        <strain evidence="1 2">NCTC9149</strain>
    </source>
</reference>